<reference evidence="2" key="1">
    <citation type="submission" date="2020-06" db="EMBL/GenBank/DDBJ databases">
        <authorList>
            <consortium name="Plant Systems Biology data submission"/>
        </authorList>
    </citation>
    <scope>NUCLEOTIDE SEQUENCE</scope>
    <source>
        <strain evidence="2">D6</strain>
    </source>
</reference>
<organism evidence="2 3">
    <name type="scientific">Seminavis robusta</name>
    <dbReference type="NCBI Taxonomy" id="568900"/>
    <lineage>
        <taxon>Eukaryota</taxon>
        <taxon>Sar</taxon>
        <taxon>Stramenopiles</taxon>
        <taxon>Ochrophyta</taxon>
        <taxon>Bacillariophyta</taxon>
        <taxon>Bacillariophyceae</taxon>
        <taxon>Bacillariophycidae</taxon>
        <taxon>Naviculales</taxon>
        <taxon>Naviculaceae</taxon>
        <taxon>Seminavis</taxon>
    </lineage>
</organism>
<dbReference type="Proteomes" id="UP001153069">
    <property type="component" value="Unassembled WGS sequence"/>
</dbReference>
<evidence type="ECO:0000256" key="1">
    <source>
        <dbReference type="SAM" id="MobiDB-lite"/>
    </source>
</evidence>
<gene>
    <name evidence="2" type="ORF">SEMRO_516_G158470.1</name>
</gene>
<sequence length="216" mass="24487">MGIFDRTVGRDNNVMAIQQCSNQGDSRTEVKQTQDPEETPPGKRKGHVRIRFGGIVGRPSLLEGCRVGFDWKENASCFICNLCHLTNRIKIVMDGLPSCCGNRHNEEVDGTIYSIDSLTYSSEENHNKNEYDSMVARDPNEATMECRVDPQEDIVFMSNDGIDVYCASDDHGIGKHGMTYGDRWHSYDECQMEGADSVEDQSLKFNELHLGRHWSW</sequence>
<keyword evidence="3" id="KW-1185">Reference proteome</keyword>
<evidence type="ECO:0000313" key="3">
    <source>
        <dbReference type="Proteomes" id="UP001153069"/>
    </source>
</evidence>
<dbReference type="EMBL" id="CAICTM010000515">
    <property type="protein sequence ID" value="CAB9512058.1"/>
    <property type="molecule type" value="Genomic_DNA"/>
</dbReference>
<comment type="caution">
    <text evidence="2">The sequence shown here is derived from an EMBL/GenBank/DDBJ whole genome shotgun (WGS) entry which is preliminary data.</text>
</comment>
<name>A0A9N8E034_9STRA</name>
<protein>
    <submittedName>
        <fullName evidence="2">Uncharacterized protein</fullName>
    </submittedName>
</protein>
<feature type="region of interest" description="Disordered" evidence="1">
    <location>
        <begin position="21"/>
        <end position="47"/>
    </location>
</feature>
<dbReference type="AlphaFoldDB" id="A0A9N8E034"/>
<evidence type="ECO:0000313" key="2">
    <source>
        <dbReference type="EMBL" id="CAB9512058.1"/>
    </source>
</evidence>
<proteinExistence type="predicted"/>
<accession>A0A9N8E034</accession>